<dbReference type="SUPFAM" id="SSF56801">
    <property type="entry name" value="Acetyl-CoA synthetase-like"/>
    <property type="match status" value="1"/>
</dbReference>
<evidence type="ECO:0000313" key="4">
    <source>
        <dbReference type="EMBL" id="KEQ30673.1"/>
    </source>
</evidence>
<dbReference type="Gene3D" id="3.30.300.30">
    <property type="match status" value="1"/>
</dbReference>
<evidence type="ECO:0000256" key="1">
    <source>
        <dbReference type="ARBA" id="ARBA00022450"/>
    </source>
</evidence>
<dbReference type="Pfam" id="PF00501">
    <property type="entry name" value="AMP-binding"/>
    <property type="match status" value="1"/>
</dbReference>
<dbReference type="Proteomes" id="UP000028007">
    <property type="component" value="Unassembled WGS sequence"/>
</dbReference>
<dbReference type="InterPro" id="IPR025110">
    <property type="entry name" value="AMP-bd_C"/>
</dbReference>
<dbReference type="PANTHER" id="PTHR45527:SF1">
    <property type="entry name" value="FATTY ACID SYNTHASE"/>
    <property type="match status" value="1"/>
</dbReference>
<protein>
    <recommendedName>
        <fullName evidence="3">Carrier domain-containing protein</fullName>
    </recommendedName>
</protein>
<dbReference type="Pfam" id="PF00975">
    <property type="entry name" value="Thioesterase"/>
    <property type="match status" value="1"/>
</dbReference>
<dbReference type="InterPro" id="IPR010071">
    <property type="entry name" value="AA_adenyl_dom"/>
</dbReference>
<dbReference type="Gene3D" id="3.30.559.30">
    <property type="entry name" value="Nonribosomal peptide synthetase, condensation domain"/>
    <property type="match status" value="1"/>
</dbReference>
<accession>A0A081PJ00</accession>
<dbReference type="PRINTS" id="PR00154">
    <property type="entry name" value="AMPBINDING"/>
</dbReference>
<dbReference type="PROSITE" id="PS00455">
    <property type="entry name" value="AMP_BINDING"/>
    <property type="match status" value="1"/>
</dbReference>
<dbReference type="Gene3D" id="3.30.559.10">
    <property type="entry name" value="Chloramphenicol acetyltransferase-like domain"/>
    <property type="match status" value="1"/>
</dbReference>
<dbReference type="InterPro" id="IPR001242">
    <property type="entry name" value="Condensation_dom"/>
</dbReference>
<dbReference type="GO" id="GO:0005737">
    <property type="term" value="C:cytoplasm"/>
    <property type="evidence" value="ECO:0007669"/>
    <property type="project" value="TreeGrafter"/>
</dbReference>
<dbReference type="InterPro" id="IPR001031">
    <property type="entry name" value="Thioesterase"/>
</dbReference>
<dbReference type="InterPro" id="IPR000873">
    <property type="entry name" value="AMP-dep_synth/lig_dom"/>
</dbReference>
<keyword evidence="1" id="KW-0596">Phosphopantetheine</keyword>
<dbReference type="RefSeq" id="WP_051759748.1">
    <property type="nucleotide sequence ID" value="NZ_JNFF01000033.1"/>
</dbReference>
<dbReference type="CDD" id="cd12116">
    <property type="entry name" value="A_NRPS_Ta1_like"/>
    <property type="match status" value="1"/>
</dbReference>
<dbReference type="NCBIfam" id="TIGR01733">
    <property type="entry name" value="AA-adenyl-dom"/>
    <property type="match status" value="1"/>
</dbReference>
<reference evidence="4 5" key="1">
    <citation type="journal article" date="1992" name="Int. J. Syst. Bacteriol.">
        <title>Sphingobacterium antarcticus sp. nov. a Psychrotrophic Bacterium from the Soils of Schirmacher Oasis, Antarctica.</title>
        <authorList>
            <person name="Shivaji S."/>
            <person name="Ray M.K."/>
            <person name="Rao N.S."/>
            <person name="Saiserr L."/>
            <person name="Jagannadham M.V."/>
            <person name="Kumar G.S."/>
            <person name="Reddy G."/>
            <person name="Bhargava P.M."/>
        </authorList>
    </citation>
    <scope>NUCLEOTIDE SEQUENCE [LARGE SCALE GENOMIC DNA]</scope>
    <source>
        <strain evidence="4 5">4BY</strain>
    </source>
</reference>
<dbReference type="GO" id="GO:0044550">
    <property type="term" value="P:secondary metabolite biosynthetic process"/>
    <property type="evidence" value="ECO:0007669"/>
    <property type="project" value="UniProtKB-ARBA"/>
</dbReference>
<dbReference type="Pfam" id="PF00550">
    <property type="entry name" value="PP-binding"/>
    <property type="match status" value="1"/>
</dbReference>
<dbReference type="FunFam" id="3.40.50.980:FF:000001">
    <property type="entry name" value="Non-ribosomal peptide synthetase"/>
    <property type="match status" value="1"/>
</dbReference>
<dbReference type="GO" id="GO:0043041">
    <property type="term" value="P:amino acid activation for nonribosomal peptide biosynthetic process"/>
    <property type="evidence" value="ECO:0007669"/>
    <property type="project" value="TreeGrafter"/>
</dbReference>
<dbReference type="InterPro" id="IPR009081">
    <property type="entry name" value="PP-bd_ACP"/>
</dbReference>
<dbReference type="InterPro" id="IPR029058">
    <property type="entry name" value="AB_hydrolase_fold"/>
</dbReference>
<dbReference type="PANTHER" id="PTHR45527">
    <property type="entry name" value="NONRIBOSOMAL PEPTIDE SYNTHETASE"/>
    <property type="match status" value="1"/>
</dbReference>
<dbReference type="InterPro" id="IPR036736">
    <property type="entry name" value="ACP-like_sf"/>
</dbReference>
<dbReference type="SUPFAM" id="SSF52777">
    <property type="entry name" value="CoA-dependent acyltransferases"/>
    <property type="match status" value="2"/>
</dbReference>
<dbReference type="InterPro" id="IPR020845">
    <property type="entry name" value="AMP-binding_CS"/>
</dbReference>
<dbReference type="InterPro" id="IPR020459">
    <property type="entry name" value="AMP-binding"/>
</dbReference>
<proteinExistence type="predicted"/>
<comment type="caution">
    <text evidence="4">The sequence shown here is derived from an EMBL/GenBank/DDBJ whole genome shotgun (WGS) entry which is preliminary data.</text>
</comment>
<evidence type="ECO:0000259" key="3">
    <source>
        <dbReference type="PROSITE" id="PS50075"/>
    </source>
</evidence>
<keyword evidence="5" id="KW-1185">Reference proteome</keyword>
<name>A0A081PJ00_9SPHI</name>
<dbReference type="SUPFAM" id="SSF53474">
    <property type="entry name" value="alpha/beta-Hydrolases"/>
    <property type="match status" value="1"/>
</dbReference>
<dbReference type="eggNOG" id="COG1020">
    <property type="taxonomic scope" value="Bacteria"/>
</dbReference>
<dbReference type="OrthoDB" id="4317020at2"/>
<sequence>MPHPSQHITYKPVDFNPFEEEKGIEKIIPVNEPQKEIWLSCMIGGNDANCAYNESVSLDFSGEMNTAYFETALRKVIERHEALRATISPDGEVLIIQQPGNFSLSTTDLSSIPEEQNRLIDEFIVEEMNFVFSLVEGPLYRFHLHKLGEKHFLFTVVLHHIIADGWSTGVILDDLSKLYNQLLKNGYAELPAPPQISTYASTLESFKKTVAFEQTNTFWLNQYQESVPVLDLQTDFPRPSQRTYKSKRFDFQLNSELVNQIRKTGAKNGSSMVSTLLHAFEVFLFQQTNQQDIVVGLPAAGQAATENTGLVGHCVNLLPLRSFIDSEMSFNAYLKKRKPELFDAYDHQLFTYGQLIKKLNIKRDHSRIPMVPVIFNIDLGMDQGLVFDQLDYKLISNPRSNETFEIFLNISGAGNVYILEWSYNTQLFKPETIQRMAFDFQNLLEKVTANPDIPIKDLTEEKSNSWNESIRLWNKTDVPYPRESSLISLIDQTALTYPDKTAVSFGERSISYFELKLKSDQLAEYLIKQGMTSGDITGLAAERSIEMLICMLSIMKCGAAYLPLDPEYPAERIEYMLENSEAHFLLVSDLCTGKYHSRATELSISEIFSSLEYVGQECDFPIVAGNDLAYVLYTSGSTGKPKGVQIMHYNLVNFLLSMQKDPGLNSRDKLLAITTISFDIAGLELFLPLISGAELILCDRETSRDGRRLLETLSSREITFMQATPATWRMLIDAGWNSSPGLKVLCGGEAFPPALAEILHTKVGSVYNMYGPTETTIWSSLKLLSAEDKQITIGKPIQNTRFYILNAQLNPVKPGATGEIYIGGDGVGLGYLNQPELTAERFIKDPFCDSPDSRMYQTGDLGKYTADGEILYMGRSDQQIKVRGFRIEPGEIESVLHDINEVKSAIVIAREDIPGDQRMVAYVIPVKKELLESDTFGEWKKELRNHLPEYMIPQDFVIMEEFPLTPNHKIDRKALPKPPKQQTAAANQSAIRKMTKREAVIAEIWSDVLGLVNPSPDDDFFELGGHSLLAVKVMVEIERVTGKRLPLSTLFESSTISSLAKKTGGDDDNEEHSWDVLVPIKPSGKKDPIYLVHGGGLHVLLFASMSKYIDDDQPVYGIQGLGMKRDMELLYSNEEIASKYLEEILQNNPDGPYCLAGYSMGGKIVFEIANQLQRMGKTVKFLGIIDTYATNEDENLRIKMSKKIIRQFRKIPFFISSFIKNPKDAWSYQMYMSKTRIKQLLSKNKEEETKHFNERELEIVNSYDIAYQKYRLKPSDLKIHLFRVNKRLYFLDDLKFLGWAKFAKKGVEVHEIPGDHRTFLYSPNDQGFARILQGVLDKL</sequence>
<dbReference type="InterPro" id="IPR020806">
    <property type="entry name" value="PKS_PP-bd"/>
</dbReference>
<dbReference type="Gene3D" id="2.30.38.10">
    <property type="entry name" value="Luciferase, Domain 3"/>
    <property type="match status" value="1"/>
</dbReference>
<keyword evidence="2" id="KW-0597">Phosphoprotein</keyword>
<dbReference type="FunFam" id="2.30.38.10:FF:000001">
    <property type="entry name" value="Non-ribosomal peptide synthetase PvdI"/>
    <property type="match status" value="1"/>
</dbReference>
<dbReference type="FunFam" id="3.30.300.30:FF:000010">
    <property type="entry name" value="Enterobactin synthetase component F"/>
    <property type="match status" value="1"/>
</dbReference>
<dbReference type="Gene3D" id="3.40.50.1820">
    <property type="entry name" value="alpha/beta hydrolase"/>
    <property type="match status" value="1"/>
</dbReference>
<organism evidence="4 5">
    <name type="scientific">Pedobacter antarcticus 4BY</name>
    <dbReference type="NCBI Taxonomy" id="1358423"/>
    <lineage>
        <taxon>Bacteria</taxon>
        <taxon>Pseudomonadati</taxon>
        <taxon>Bacteroidota</taxon>
        <taxon>Sphingobacteriia</taxon>
        <taxon>Sphingobacteriales</taxon>
        <taxon>Sphingobacteriaceae</taxon>
        <taxon>Pedobacter</taxon>
    </lineage>
</organism>
<feature type="domain" description="Carrier" evidence="3">
    <location>
        <begin position="992"/>
        <end position="1067"/>
    </location>
</feature>
<dbReference type="InterPro" id="IPR023213">
    <property type="entry name" value="CAT-like_dom_sf"/>
</dbReference>
<dbReference type="GO" id="GO:0003824">
    <property type="term" value="F:catalytic activity"/>
    <property type="evidence" value="ECO:0007669"/>
    <property type="project" value="InterPro"/>
</dbReference>
<dbReference type="Gene3D" id="3.40.50.980">
    <property type="match status" value="2"/>
</dbReference>
<dbReference type="InterPro" id="IPR045851">
    <property type="entry name" value="AMP-bd_C_sf"/>
</dbReference>
<dbReference type="Gene3D" id="1.10.1200.10">
    <property type="entry name" value="ACP-like"/>
    <property type="match status" value="1"/>
</dbReference>
<dbReference type="PROSITE" id="PS50075">
    <property type="entry name" value="CARRIER"/>
    <property type="match status" value="1"/>
</dbReference>
<gene>
    <name evidence="4" type="ORF">N180_05500</name>
</gene>
<dbReference type="CDD" id="cd19531">
    <property type="entry name" value="LCL_NRPS-like"/>
    <property type="match status" value="1"/>
</dbReference>
<dbReference type="SMART" id="SM00823">
    <property type="entry name" value="PKS_PP"/>
    <property type="match status" value="1"/>
</dbReference>
<dbReference type="EMBL" id="JNFF01000033">
    <property type="protein sequence ID" value="KEQ30673.1"/>
    <property type="molecule type" value="Genomic_DNA"/>
</dbReference>
<dbReference type="Pfam" id="PF00668">
    <property type="entry name" value="Condensation"/>
    <property type="match status" value="1"/>
</dbReference>
<evidence type="ECO:0000256" key="2">
    <source>
        <dbReference type="ARBA" id="ARBA00022553"/>
    </source>
</evidence>
<dbReference type="Pfam" id="PF13193">
    <property type="entry name" value="AMP-binding_C"/>
    <property type="match status" value="1"/>
</dbReference>
<dbReference type="FunFam" id="3.40.50.12780:FF:000012">
    <property type="entry name" value="Non-ribosomal peptide synthetase"/>
    <property type="match status" value="1"/>
</dbReference>
<dbReference type="SUPFAM" id="SSF47336">
    <property type="entry name" value="ACP-like"/>
    <property type="match status" value="1"/>
</dbReference>
<dbReference type="GO" id="GO:0031177">
    <property type="term" value="F:phosphopantetheine binding"/>
    <property type="evidence" value="ECO:0007669"/>
    <property type="project" value="InterPro"/>
</dbReference>
<evidence type="ECO:0000313" key="5">
    <source>
        <dbReference type="Proteomes" id="UP000028007"/>
    </source>
</evidence>